<dbReference type="PANTHER" id="PTHR11533:SF299">
    <property type="entry name" value="AMINOPEPTIDASE"/>
    <property type="match status" value="1"/>
</dbReference>
<evidence type="ECO:0000256" key="2">
    <source>
        <dbReference type="ARBA" id="ARBA00004606"/>
    </source>
</evidence>
<keyword evidence="14" id="KW-1015">Disulfide bond</keyword>
<evidence type="ECO:0000259" key="20">
    <source>
        <dbReference type="Pfam" id="PF01433"/>
    </source>
</evidence>
<evidence type="ECO:0000256" key="15">
    <source>
        <dbReference type="ARBA" id="ARBA00023180"/>
    </source>
</evidence>
<dbReference type="EC" id="3.4.11.-" evidence="19"/>
<feature type="domain" description="Peptidase M1 membrane alanine aminopeptidase" evidence="20">
    <location>
        <begin position="384"/>
        <end position="459"/>
    </location>
</feature>
<dbReference type="FunFam" id="1.25.50.20:FF:000001">
    <property type="entry name" value="Aminopeptidase"/>
    <property type="match status" value="1"/>
</dbReference>
<dbReference type="Gene3D" id="2.60.40.1910">
    <property type="match status" value="1"/>
</dbReference>
<comment type="cofactor">
    <cofactor evidence="17 19">
        <name>Zn(2+)</name>
        <dbReference type="ChEBI" id="CHEBI:29105"/>
    </cofactor>
    <text evidence="17 19">Binds 1 zinc ion per subunit.</text>
</comment>
<evidence type="ECO:0000256" key="10">
    <source>
        <dbReference type="ARBA" id="ARBA00022968"/>
    </source>
</evidence>
<keyword evidence="11" id="KW-1133">Transmembrane helix</keyword>
<organism evidence="25">
    <name type="scientific">Anisakis simplex</name>
    <name type="common">Herring worm</name>
    <dbReference type="NCBI Taxonomy" id="6269"/>
    <lineage>
        <taxon>Eukaryota</taxon>
        <taxon>Metazoa</taxon>
        <taxon>Ecdysozoa</taxon>
        <taxon>Nematoda</taxon>
        <taxon>Chromadorea</taxon>
        <taxon>Rhabditida</taxon>
        <taxon>Spirurina</taxon>
        <taxon>Ascaridomorpha</taxon>
        <taxon>Ascaridoidea</taxon>
        <taxon>Anisakidae</taxon>
        <taxon>Anisakis</taxon>
        <taxon>Anisakis simplex complex</taxon>
    </lineage>
</organism>
<evidence type="ECO:0000256" key="4">
    <source>
        <dbReference type="ARBA" id="ARBA00022475"/>
    </source>
</evidence>
<dbReference type="GO" id="GO:0043171">
    <property type="term" value="P:peptide catabolic process"/>
    <property type="evidence" value="ECO:0007669"/>
    <property type="project" value="TreeGrafter"/>
</dbReference>
<evidence type="ECO:0000256" key="9">
    <source>
        <dbReference type="ARBA" id="ARBA00022833"/>
    </source>
</evidence>
<dbReference type="Pfam" id="PF11838">
    <property type="entry name" value="ERAP1_C"/>
    <property type="match status" value="1"/>
</dbReference>
<evidence type="ECO:0000256" key="18">
    <source>
        <dbReference type="PIRSR" id="PIRSR634016-4"/>
    </source>
</evidence>
<dbReference type="Gene3D" id="1.25.50.20">
    <property type="match status" value="1"/>
</dbReference>
<feature type="domain" description="Peptidase M1 membrane alanine aminopeptidase" evidence="20">
    <location>
        <begin position="471"/>
        <end position="567"/>
    </location>
</feature>
<evidence type="ECO:0000256" key="6">
    <source>
        <dbReference type="ARBA" id="ARBA00022692"/>
    </source>
</evidence>
<dbReference type="WBParaSite" id="ASIM_0001149701-mRNA-1">
    <property type="protein sequence ID" value="ASIM_0001149701-mRNA-1"/>
    <property type="gene ID" value="ASIM_0001149701"/>
</dbReference>
<comment type="similarity">
    <text evidence="3 19">Belongs to the peptidase M1 family.</text>
</comment>
<dbReference type="Gene3D" id="1.10.390.10">
    <property type="entry name" value="Neutral Protease Domain 2"/>
    <property type="match status" value="2"/>
</dbReference>
<evidence type="ECO:0000259" key="22">
    <source>
        <dbReference type="Pfam" id="PF17900"/>
    </source>
</evidence>
<dbReference type="InterPro" id="IPR014782">
    <property type="entry name" value="Peptidase_M1_dom"/>
</dbReference>
<sequence length="989" mass="113907">MTTPTTVKLLLDESRRDAEEEIGKIERNKLVGGKWTSQPASATSRQISRVLPFCTFTAGILITMIICCFIGLFLLPHFIITNQCQSDELISSEQLKANKLQPLKESQSETNNLFEDHHHLIEECDPSHPWQAIRIPDNIRPLTYKLLLRPNLTTLTFSGSIVIQLKIVNPTNYIILHALQLHLTSYEIQANGLPVPAYHSECERLGQWAFEVVDRQLNEKDNVSLAIDYDGHIQNDLSALYKNVHVSEDGKQIISALTQFEPTHARKMLPCFDEPIYKATFEVSVIRQSQHTVRANMHLEHSEPYTDGLFIDHFAPSVKMSTYLLAIAVLDDFTRIREMTKSTASAVEVPIIFASYDLSKYSSFQQQVNLFAPTKVSHQTEFGLKTGILALEFFESYFAIPYPLQKQDMIALDDFAEGAMENWGMMTFRDEMLLHNSNTSTTKSKEIVALVVCHEYAHQVCLCISDENFLMSMLLDGFNTTHAVSTSVDDPAQIGSIFDAISYQKGASIIAMIMGLTGKENFKMAIRDYLQTYAYGNADGNDLWRVIEKHSSLKAMNLSTMQIAESWTTHVGYPYIAAAIDRNQNSIVIHNQTRFMYLQETQHMYRTEWPIPVHYRSDYSTALNIAWIQPGDQDVRIPLEKSAKWVIVNSNSLGFMRVLYEQKIYDELTEQLRTNHQAISSLDRASIIDDAFAFANAGLLPISTAMGLVRYLEQNDEVERSPWNVIIAHLKMIENCIYDSEHLDLFQQLMRSLLVRAYNRLGWSRKEDHVDRLLQTEILALACKLQIEDCTRQATQRFYQWTRDNESIPIDIQPLVIEEGIRRGTSTDWERVYQEYLQAKSPSKKFMLLAALAATQDIRLIYRFMNICLKPSIIRPSLLPRAFYLLMQNPNARLHAWRFFRIHFEQFDETIGSTTTMLGMMIKSIIEEFNTQFDLDQTLQFFKRKQLKASQPKVDQALDSIRLNIQWRKLNEKSLSKWLHEWNNDRSLQ</sequence>
<reference evidence="23 24" key="2">
    <citation type="submission" date="2018-11" db="EMBL/GenBank/DDBJ databases">
        <authorList>
            <consortium name="Pathogen Informatics"/>
        </authorList>
    </citation>
    <scope>NUCLEOTIDE SEQUENCE [LARGE SCALE GENOMIC DNA]</scope>
</reference>
<dbReference type="CDD" id="cd09601">
    <property type="entry name" value="M1_APN-Q_like"/>
    <property type="match status" value="1"/>
</dbReference>
<dbReference type="GO" id="GO:0042277">
    <property type="term" value="F:peptide binding"/>
    <property type="evidence" value="ECO:0007669"/>
    <property type="project" value="TreeGrafter"/>
</dbReference>
<gene>
    <name evidence="23" type="ORF">ASIM_LOCUS11055</name>
</gene>
<protein>
    <recommendedName>
        <fullName evidence="19">Aminopeptidase</fullName>
        <ecNumber evidence="19">3.4.11.-</ecNumber>
    </recommendedName>
</protein>
<dbReference type="PANTHER" id="PTHR11533">
    <property type="entry name" value="PROTEASE M1 ZINC METALLOPROTEASE"/>
    <property type="match status" value="1"/>
</dbReference>
<keyword evidence="15" id="KW-0325">Glycoprotein</keyword>
<evidence type="ECO:0000313" key="24">
    <source>
        <dbReference type="Proteomes" id="UP000267096"/>
    </source>
</evidence>
<dbReference type="FunFam" id="2.60.40.1730:FF:000001">
    <property type="entry name" value="Leucyl-cystinyl aminopeptidase"/>
    <property type="match status" value="1"/>
</dbReference>
<dbReference type="GO" id="GO:0070006">
    <property type="term" value="F:metalloaminopeptidase activity"/>
    <property type="evidence" value="ECO:0007669"/>
    <property type="project" value="TreeGrafter"/>
</dbReference>
<dbReference type="InterPro" id="IPR024571">
    <property type="entry name" value="ERAP1-like_C_dom"/>
</dbReference>
<dbReference type="GO" id="GO:0005615">
    <property type="term" value="C:extracellular space"/>
    <property type="evidence" value="ECO:0007669"/>
    <property type="project" value="TreeGrafter"/>
</dbReference>
<feature type="domain" description="ERAP1-like C-terminal" evidence="21">
    <location>
        <begin position="645"/>
        <end position="962"/>
    </location>
</feature>
<dbReference type="GO" id="GO:0005737">
    <property type="term" value="C:cytoplasm"/>
    <property type="evidence" value="ECO:0007669"/>
    <property type="project" value="TreeGrafter"/>
</dbReference>
<feature type="site" description="Transition state stabilizer" evidence="18">
    <location>
        <position position="503"/>
    </location>
</feature>
<accession>A0A158PNB5</accession>
<feature type="active site" description="Proton acceptor" evidence="16">
    <location>
        <position position="455"/>
    </location>
</feature>
<evidence type="ECO:0000256" key="5">
    <source>
        <dbReference type="ARBA" id="ARBA00022670"/>
    </source>
</evidence>
<proteinExistence type="inferred from homology"/>
<keyword evidence="10" id="KW-0735">Signal-anchor</keyword>
<keyword evidence="13" id="KW-0472">Membrane</keyword>
<dbReference type="InterPro" id="IPR042097">
    <property type="entry name" value="Aminopeptidase_N-like_N_sf"/>
</dbReference>
<evidence type="ECO:0000256" key="17">
    <source>
        <dbReference type="PIRSR" id="PIRSR634016-3"/>
    </source>
</evidence>
<evidence type="ECO:0000256" key="3">
    <source>
        <dbReference type="ARBA" id="ARBA00010136"/>
    </source>
</evidence>
<keyword evidence="7 17" id="KW-0479">Metal-binding</keyword>
<comment type="subcellular location">
    <subcellularLocation>
        <location evidence="1">Cell membrane</location>
    </subcellularLocation>
    <subcellularLocation>
        <location evidence="2">Membrane</location>
        <topology evidence="2">Single-pass type II membrane protein</topology>
    </subcellularLocation>
</comment>
<dbReference type="GO" id="GO:0006508">
    <property type="term" value="P:proteolysis"/>
    <property type="evidence" value="ECO:0007669"/>
    <property type="project" value="UniProtKB-KW"/>
</dbReference>
<keyword evidence="9 17" id="KW-0862">Zinc</keyword>
<keyword evidence="19" id="KW-0031">Aminopeptidase</keyword>
<dbReference type="OrthoDB" id="6750768at2759"/>
<evidence type="ECO:0000256" key="1">
    <source>
        <dbReference type="ARBA" id="ARBA00004236"/>
    </source>
</evidence>
<dbReference type="Pfam" id="PF01433">
    <property type="entry name" value="Peptidase_M1"/>
    <property type="match status" value="2"/>
</dbReference>
<evidence type="ECO:0000259" key="21">
    <source>
        <dbReference type="Pfam" id="PF11838"/>
    </source>
</evidence>
<dbReference type="GO" id="GO:0008270">
    <property type="term" value="F:zinc ion binding"/>
    <property type="evidence" value="ECO:0007669"/>
    <property type="project" value="UniProtKB-UniRule"/>
</dbReference>
<dbReference type="EMBL" id="UYRR01031037">
    <property type="protein sequence ID" value="VDK44250.1"/>
    <property type="molecule type" value="Genomic_DNA"/>
</dbReference>
<dbReference type="SUPFAM" id="SSF55486">
    <property type="entry name" value="Metalloproteases ('zincins'), catalytic domain"/>
    <property type="match status" value="1"/>
</dbReference>
<evidence type="ECO:0000256" key="11">
    <source>
        <dbReference type="ARBA" id="ARBA00022989"/>
    </source>
</evidence>
<dbReference type="Gene3D" id="2.60.40.1730">
    <property type="entry name" value="tricorn interacting facor f3 domain"/>
    <property type="match status" value="1"/>
</dbReference>
<keyword evidence="24" id="KW-1185">Reference proteome</keyword>
<dbReference type="InterPro" id="IPR045357">
    <property type="entry name" value="Aminopeptidase_N-like_N"/>
</dbReference>
<dbReference type="AlphaFoldDB" id="A0A158PNB5"/>
<dbReference type="Proteomes" id="UP000267096">
    <property type="component" value="Unassembled WGS sequence"/>
</dbReference>
<feature type="binding site" evidence="17">
    <location>
        <position position="458"/>
    </location>
    <ligand>
        <name>Zn(2+)</name>
        <dbReference type="ChEBI" id="CHEBI:29105"/>
        <note>catalytic</note>
    </ligand>
</feature>
<evidence type="ECO:0000256" key="13">
    <source>
        <dbReference type="ARBA" id="ARBA00023136"/>
    </source>
</evidence>
<keyword evidence="5 19" id="KW-0645">Protease</keyword>
<evidence type="ECO:0000313" key="23">
    <source>
        <dbReference type="EMBL" id="VDK44250.1"/>
    </source>
</evidence>
<keyword evidence="8 19" id="KW-0378">Hydrolase</keyword>
<dbReference type="GO" id="GO:0005886">
    <property type="term" value="C:plasma membrane"/>
    <property type="evidence" value="ECO:0007669"/>
    <property type="project" value="UniProtKB-SubCell"/>
</dbReference>
<dbReference type="PRINTS" id="PR00756">
    <property type="entry name" value="ALADIPTASE"/>
</dbReference>
<keyword evidence="4" id="KW-1003">Cell membrane</keyword>
<dbReference type="Pfam" id="PF17900">
    <property type="entry name" value="Peptidase_M1_N"/>
    <property type="match status" value="1"/>
</dbReference>
<feature type="binding site" evidence="17">
    <location>
        <position position="454"/>
    </location>
    <ligand>
        <name>Zn(2+)</name>
        <dbReference type="ChEBI" id="CHEBI:29105"/>
        <note>catalytic</note>
    </ligand>
</feature>
<evidence type="ECO:0000256" key="19">
    <source>
        <dbReference type="RuleBase" id="RU364040"/>
    </source>
</evidence>
<evidence type="ECO:0000256" key="14">
    <source>
        <dbReference type="ARBA" id="ARBA00023157"/>
    </source>
</evidence>
<evidence type="ECO:0000256" key="16">
    <source>
        <dbReference type="PIRSR" id="PIRSR634016-1"/>
    </source>
</evidence>
<reference evidence="25" key="1">
    <citation type="submission" date="2016-04" db="UniProtKB">
        <authorList>
            <consortium name="WormBaseParasite"/>
        </authorList>
    </citation>
    <scope>IDENTIFICATION</scope>
</reference>
<keyword evidence="6" id="KW-0812">Transmembrane</keyword>
<dbReference type="InterPro" id="IPR001930">
    <property type="entry name" value="Peptidase_M1"/>
</dbReference>
<evidence type="ECO:0000256" key="7">
    <source>
        <dbReference type="ARBA" id="ARBA00022723"/>
    </source>
</evidence>
<name>A0A158PNB5_ANISI</name>
<dbReference type="InterPro" id="IPR027268">
    <property type="entry name" value="Peptidase_M4/M1_CTD_sf"/>
</dbReference>
<dbReference type="InterPro" id="IPR050344">
    <property type="entry name" value="Peptidase_M1_aminopeptidases"/>
</dbReference>
<keyword evidence="12 19" id="KW-0482">Metalloprotease</keyword>
<feature type="domain" description="Aminopeptidase N-like N-terminal" evidence="22">
    <location>
        <begin position="141"/>
        <end position="324"/>
    </location>
</feature>
<evidence type="ECO:0000256" key="12">
    <source>
        <dbReference type="ARBA" id="ARBA00023049"/>
    </source>
</evidence>
<evidence type="ECO:0000313" key="25">
    <source>
        <dbReference type="WBParaSite" id="ASIM_0001149701-mRNA-1"/>
    </source>
</evidence>
<evidence type="ECO:0000256" key="8">
    <source>
        <dbReference type="ARBA" id="ARBA00022801"/>
    </source>
</evidence>
<dbReference type="SUPFAM" id="SSF63737">
    <property type="entry name" value="Leukotriene A4 hydrolase N-terminal domain"/>
    <property type="match status" value="1"/>
</dbReference>
<dbReference type="InterPro" id="IPR034016">
    <property type="entry name" value="M1_APN-typ"/>
</dbReference>